<comment type="caution">
    <text evidence="2">The sequence shown here is derived from an EMBL/GenBank/DDBJ whole genome shotgun (WGS) entry which is preliminary data.</text>
</comment>
<accession>A0A8H8CSL7</accession>
<feature type="chain" id="PRO_5034031684" evidence="1">
    <location>
        <begin position="22"/>
        <end position="73"/>
    </location>
</feature>
<proteinExistence type="predicted"/>
<keyword evidence="1" id="KW-0732">Signal</keyword>
<name>A0A8H8CSL7_AJECA</name>
<dbReference type="Proteomes" id="UP000670092">
    <property type="component" value="Unassembled WGS sequence"/>
</dbReference>
<evidence type="ECO:0000313" key="3">
    <source>
        <dbReference type="Proteomes" id="UP000670092"/>
    </source>
</evidence>
<evidence type="ECO:0000256" key="1">
    <source>
        <dbReference type="SAM" id="SignalP"/>
    </source>
</evidence>
<dbReference type="AlphaFoldDB" id="A0A8H8CSL7"/>
<organism evidence="2 3">
    <name type="scientific">Ajellomyces capsulatus</name>
    <name type="common">Darling's disease fungus</name>
    <name type="synonym">Histoplasma capsulatum</name>
    <dbReference type="NCBI Taxonomy" id="5037"/>
    <lineage>
        <taxon>Eukaryota</taxon>
        <taxon>Fungi</taxon>
        <taxon>Dikarya</taxon>
        <taxon>Ascomycota</taxon>
        <taxon>Pezizomycotina</taxon>
        <taxon>Eurotiomycetes</taxon>
        <taxon>Eurotiomycetidae</taxon>
        <taxon>Onygenales</taxon>
        <taxon>Ajellomycetaceae</taxon>
        <taxon>Histoplasma</taxon>
    </lineage>
</organism>
<reference evidence="2 3" key="1">
    <citation type="submission" date="2021-01" db="EMBL/GenBank/DDBJ databases">
        <title>Chromosome-level genome assembly of a human fungal pathogen reveals clustering of transcriptionally co-regulated genes.</title>
        <authorList>
            <person name="Voorhies M."/>
            <person name="Cohen S."/>
            <person name="Shea T.P."/>
            <person name="Petrus S."/>
            <person name="Munoz J.F."/>
            <person name="Poplawski S."/>
            <person name="Goldman W.E."/>
            <person name="Michael T."/>
            <person name="Cuomo C.A."/>
            <person name="Sil A."/>
            <person name="Beyhan S."/>
        </authorList>
    </citation>
    <scope>NUCLEOTIDE SEQUENCE [LARGE SCALE GENOMIC DNA]</scope>
    <source>
        <strain evidence="2 3">G184AR</strain>
    </source>
</reference>
<protein>
    <submittedName>
        <fullName evidence="2">Uncharacterized protein</fullName>
    </submittedName>
</protein>
<evidence type="ECO:0000313" key="2">
    <source>
        <dbReference type="EMBL" id="KAG5287313.1"/>
    </source>
</evidence>
<sequence length="73" mass="8942">MYYFLLILIISWFLFLSLKRGKLNMNKHHAGMAAWSWKGKKFKKNIINKKRKEEEKKSIDMSGRLDWGYRVYR</sequence>
<dbReference type="EMBL" id="JAEVHI010000007">
    <property type="protein sequence ID" value="KAG5287313.1"/>
    <property type="molecule type" value="Genomic_DNA"/>
</dbReference>
<feature type="signal peptide" evidence="1">
    <location>
        <begin position="1"/>
        <end position="21"/>
    </location>
</feature>
<gene>
    <name evidence="2" type="ORF">I7I52_11043</name>
</gene>
<dbReference type="VEuPathDB" id="FungiDB:I7I52_11043"/>